<protein>
    <submittedName>
        <fullName evidence="1">Uncharacterized protein</fullName>
    </submittedName>
</protein>
<accession>A0A097ASX7</accession>
<dbReference type="HOGENOM" id="CLU_2774585_0_0_9"/>
<organism evidence="1 2">
    <name type="scientific">Thermoanaerobacter kivui</name>
    <name type="common">Acetogenium kivui</name>
    <dbReference type="NCBI Taxonomy" id="2325"/>
    <lineage>
        <taxon>Bacteria</taxon>
        <taxon>Bacillati</taxon>
        <taxon>Bacillota</taxon>
        <taxon>Clostridia</taxon>
        <taxon>Thermoanaerobacterales</taxon>
        <taxon>Thermoanaerobacteraceae</taxon>
        <taxon>Thermoanaerobacter</taxon>
    </lineage>
</organism>
<dbReference type="Proteomes" id="UP000029669">
    <property type="component" value="Chromosome"/>
</dbReference>
<dbReference type="EMBL" id="CP009170">
    <property type="protein sequence ID" value="AIS52914.1"/>
    <property type="molecule type" value="Genomic_DNA"/>
</dbReference>
<dbReference type="AlphaFoldDB" id="A0A097ASX7"/>
<sequence length="69" mass="8232">MPSDINSWARTIKGYEEIPEIFKKYYDENFQDSRRFLNGVYAPADSWGKRKTNEKLILCMKIASFFLKM</sequence>
<proteinExistence type="predicted"/>
<gene>
    <name evidence="1" type="ORF">TKV_c17630</name>
</gene>
<reference evidence="2" key="1">
    <citation type="journal article" date="2015" name="Genome Announc.">
        <title>Whole-Genome Sequences of 80 Environmental and Clinical Isolates of Burkholderia pseudomallei.</title>
        <authorList>
            <person name="Johnson S.L."/>
            <person name="Baker A.L."/>
            <person name="Chain P.S."/>
            <person name="Currie B.J."/>
            <person name="Daligault H.E."/>
            <person name="Davenport K.W."/>
            <person name="Davis C.B."/>
            <person name="Inglis T.J."/>
            <person name="Kaestli M."/>
            <person name="Koren S."/>
            <person name="Mayo M."/>
            <person name="Merritt A.J."/>
            <person name="Price E.P."/>
            <person name="Sarovich D.S."/>
            <person name="Warner J."/>
            <person name="Rosovitz M.J."/>
        </authorList>
    </citation>
    <scope>NUCLEOTIDE SEQUENCE [LARGE SCALE GENOMIC DNA]</scope>
    <source>
        <strain evidence="2">DSM 2030</strain>
    </source>
</reference>
<dbReference type="KEGG" id="tki:TKV_c17630"/>
<evidence type="ECO:0000313" key="2">
    <source>
        <dbReference type="Proteomes" id="UP000029669"/>
    </source>
</evidence>
<keyword evidence="2" id="KW-1185">Reference proteome</keyword>
<evidence type="ECO:0000313" key="1">
    <source>
        <dbReference type="EMBL" id="AIS52914.1"/>
    </source>
</evidence>
<dbReference type="RefSeq" id="WP_236617232.1">
    <property type="nucleotide sequence ID" value="NZ_CP009170.1"/>
</dbReference>
<name>A0A097ASX7_THEKI</name>
<dbReference type="STRING" id="2325.TKV_c17630"/>